<sequence>MSTKDEERPHGLAKMMPRALSGKKKKDALDAADADADADDHVPPGAMPRNITERAKKRVTEVLDEVAGEGKHSTAAPVEKVVRSEEEWKALLSENEFNVFRKGQNEKPKMEIGTRLHSDRMGVFLCKCCNEPLFSLSFEGPSQFGLVTFSHALPGRTIVKDVGSPEEYESLNVRKKVYCCRCEGYLGFIGMPKNASATMEKITQPMQINKCCLVFLEALVPKGSKRTSTRIGFNSMVET</sequence>
<dbReference type="Pfam" id="PF01641">
    <property type="entry name" value="SelR"/>
    <property type="match status" value="1"/>
</dbReference>
<evidence type="ECO:0000313" key="6">
    <source>
        <dbReference type="EMBL" id="KAA8490670.1"/>
    </source>
</evidence>
<feature type="compositionally biased region" description="Basic and acidic residues" evidence="3">
    <location>
        <begin position="1"/>
        <end position="10"/>
    </location>
</feature>
<evidence type="ECO:0000256" key="1">
    <source>
        <dbReference type="ARBA" id="ARBA00007174"/>
    </source>
</evidence>
<dbReference type="AlphaFoldDB" id="A0A5J4YIL5"/>
<feature type="region of interest" description="Disordered" evidence="3">
    <location>
        <begin position="1"/>
        <end position="54"/>
    </location>
</feature>
<comment type="similarity">
    <text evidence="1">Belongs to the MsrB Met sulfoxide reductase family.</text>
</comment>
<feature type="domain" description="MsrB" evidence="4">
    <location>
        <begin position="92"/>
        <end position="190"/>
    </location>
</feature>
<dbReference type="EMBL" id="VRMN01000020">
    <property type="protein sequence ID" value="KAA8490670.1"/>
    <property type="molecule type" value="Genomic_DNA"/>
</dbReference>
<protein>
    <submittedName>
        <fullName evidence="6">Peptide methionine sulfoxide reductase MsrB</fullName>
    </submittedName>
</protein>
<evidence type="ECO:0000313" key="7">
    <source>
        <dbReference type="Proteomes" id="UP000324585"/>
    </source>
</evidence>
<evidence type="ECO:0000256" key="2">
    <source>
        <dbReference type="ARBA" id="ARBA00023002"/>
    </source>
</evidence>
<dbReference type="Proteomes" id="UP000324585">
    <property type="component" value="Unassembled WGS sequence"/>
</dbReference>
<dbReference type="Gene3D" id="2.170.150.20">
    <property type="entry name" value="Peptide methionine sulfoxide reductase"/>
    <property type="match status" value="1"/>
</dbReference>
<name>A0A5J4YIL5_PORPP</name>
<dbReference type="GO" id="GO:0033743">
    <property type="term" value="F:peptide-methionine (R)-S-oxide reductase activity"/>
    <property type="evidence" value="ECO:0007669"/>
    <property type="project" value="InterPro"/>
</dbReference>
<reference evidence="7" key="1">
    <citation type="journal article" date="2019" name="Nat. Commun.">
        <title>Expansion of phycobilisome linker gene families in mesophilic red algae.</title>
        <authorList>
            <person name="Lee J."/>
            <person name="Kim D."/>
            <person name="Bhattacharya D."/>
            <person name="Yoon H.S."/>
        </authorList>
    </citation>
    <scope>NUCLEOTIDE SEQUENCE [LARGE SCALE GENOMIC DNA]</scope>
    <source>
        <strain evidence="7">CCMP 1328</strain>
    </source>
</reference>
<comment type="caution">
    <text evidence="6">The sequence shown here is derived from an EMBL/GenBank/DDBJ whole genome shotgun (WGS) entry which is preliminary data.</text>
</comment>
<dbReference type="InterPro" id="IPR002579">
    <property type="entry name" value="Met_Sox_Rdtase_MsrB_dom"/>
</dbReference>
<keyword evidence="2" id="KW-0560">Oxidoreductase</keyword>
<keyword evidence="7" id="KW-1185">Reference proteome</keyword>
<dbReference type="InterPro" id="IPR011057">
    <property type="entry name" value="Mss4-like_sf"/>
</dbReference>
<gene>
    <name evidence="6" type="ORF">FVE85_3819</name>
    <name evidence="5" type="ORF">FVE85_9388</name>
</gene>
<dbReference type="EMBL" id="VRMN01000021">
    <property type="protein sequence ID" value="KAA8490615.1"/>
    <property type="molecule type" value="Genomic_DNA"/>
</dbReference>
<dbReference type="OrthoDB" id="44061at2759"/>
<accession>A0A5J4YIL5</accession>
<evidence type="ECO:0000259" key="4">
    <source>
        <dbReference type="Pfam" id="PF01641"/>
    </source>
</evidence>
<evidence type="ECO:0000313" key="5">
    <source>
        <dbReference type="EMBL" id="KAA8490615.1"/>
    </source>
</evidence>
<organism evidence="6 7">
    <name type="scientific">Porphyridium purpureum</name>
    <name type="common">Red alga</name>
    <name type="synonym">Porphyridium cruentum</name>
    <dbReference type="NCBI Taxonomy" id="35688"/>
    <lineage>
        <taxon>Eukaryota</taxon>
        <taxon>Rhodophyta</taxon>
        <taxon>Bangiophyceae</taxon>
        <taxon>Porphyridiales</taxon>
        <taxon>Porphyridiaceae</taxon>
        <taxon>Porphyridium</taxon>
    </lineage>
</organism>
<reference evidence="6" key="2">
    <citation type="submission" date="2019-09" db="EMBL/GenBank/DDBJ databases">
        <title>Expansion of phycobilisome linker gene families in mesophilic red algae.</title>
        <authorList>
            <person name="Lee J."/>
        </authorList>
    </citation>
    <scope>NUCLEOTIDE SEQUENCE [LARGE SCALE GENOMIC DNA]</scope>
    <source>
        <strain evidence="6">CCMP 1328</strain>
        <tissue evidence="6">Unicellular</tissue>
    </source>
</reference>
<proteinExistence type="inferred from homology"/>
<evidence type="ECO:0000256" key="3">
    <source>
        <dbReference type="SAM" id="MobiDB-lite"/>
    </source>
</evidence>
<dbReference type="SUPFAM" id="SSF51316">
    <property type="entry name" value="Mss4-like"/>
    <property type="match status" value="1"/>
</dbReference>